<dbReference type="AlphaFoldDB" id="A0A859FCV7"/>
<organism evidence="1 2">
    <name type="scientific">Paenalkalicoccus suaedae</name>
    <dbReference type="NCBI Taxonomy" id="2592382"/>
    <lineage>
        <taxon>Bacteria</taxon>
        <taxon>Bacillati</taxon>
        <taxon>Bacillota</taxon>
        <taxon>Bacilli</taxon>
        <taxon>Bacillales</taxon>
        <taxon>Bacillaceae</taxon>
        <taxon>Paenalkalicoccus</taxon>
    </lineage>
</organism>
<sequence length="142" mass="16414">MKHILPLGLIGLIIIGVLYFLQDDYPRPLEADFAQAISDQDFTATFFIDGAGEEREIGLRLDLQDMRRMNTISELEFFVDGIATTFYYQDLVMNEFNGSVTKRQSCLCEENDYRPIVRVNFKERGEVYSATYSFNLQIEEPS</sequence>
<dbReference type="RefSeq" id="WP_176008667.1">
    <property type="nucleotide sequence ID" value="NZ_CP041372.2"/>
</dbReference>
<gene>
    <name evidence="1" type="ORF">FLK61_28210</name>
</gene>
<proteinExistence type="predicted"/>
<accession>A0A859FCV7</accession>
<dbReference type="EMBL" id="CP041372">
    <property type="protein sequence ID" value="QKS70631.1"/>
    <property type="molecule type" value="Genomic_DNA"/>
</dbReference>
<evidence type="ECO:0000313" key="2">
    <source>
        <dbReference type="Proteomes" id="UP000318138"/>
    </source>
</evidence>
<dbReference type="Proteomes" id="UP000318138">
    <property type="component" value="Chromosome"/>
</dbReference>
<keyword evidence="2" id="KW-1185">Reference proteome</keyword>
<dbReference type="KEGG" id="psua:FLK61_28210"/>
<protein>
    <submittedName>
        <fullName evidence="1">Uncharacterized protein</fullName>
    </submittedName>
</protein>
<reference evidence="2" key="1">
    <citation type="submission" date="2019-07" db="EMBL/GenBank/DDBJ databases">
        <title>Bacillus alkalisoli sp. nov. isolated from saline soil.</title>
        <authorList>
            <person name="Sun J.-Q."/>
            <person name="Xu L."/>
        </authorList>
    </citation>
    <scope>NUCLEOTIDE SEQUENCE [LARGE SCALE GENOMIC DNA]</scope>
    <source>
        <strain evidence="2">M4U3P1</strain>
    </source>
</reference>
<evidence type="ECO:0000313" key="1">
    <source>
        <dbReference type="EMBL" id="QKS70631.1"/>
    </source>
</evidence>
<name>A0A859FCV7_9BACI</name>